<dbReference type="AlphaFoldDB" id="A0A2Z7DJP4"/>
<dbReference type="PROSITE" id="PS50158">
    <property type="entry name" value="ZF_CCHC"/>
    <property type="match status" value="1"/>
</dbReference>
<feature type="region of interest" description="Disordered" evidence="3">
    <location>
        <begin position="265"/>
        <end position="331"/>
    </location>
</feature>
<feature type="compositionally biased region" description="Basic and acidic residues" evidence="3">
    <location>
        <begin position="56"/>
        <end position="121"/>
    </location>
</feature>
<dbReference type="EMBL" id="KQ986904">
    <property type="protein sequence ID" value="KZV58056.1"/>
    <property type="molecule type" value="Genomic_DNA"/>
</dbReference>
<dbReference type="InterPro" id="IPR036875">
    <property type="entry name" value="Znf_CCHC_sf"/>
</dbReference>
<evidence type="ECO:0000256" key="1">
    <source>
        <dbReference type="PROSITE-ProRule" id="PRU00047"/>
    </source>
</evidence>
<accession>A0A2Z7DJP4</accession>
<dbReference type="SUPFAM" id="SSF57756">
    <property type="entry name" value="Retrovirus zinc finger-like domains"/>
    <property type="match status" value="1"/>
</dbReference>
<dbReference type="GO" id="GO:0008270">
    <property type="term" value="F:zinc ion binding"/>
    <property type="evidence" value="ECO:0007669"/>
    <property type="project" value="UniProtKB-KW"/>
</dbReference>
<evidence type="ECO:0000256" key="2">
    <source>
        <dbReference type="SAM" id="Coils"/>
    </source>
</evidence>
<evidence type="ECO:0000313" key="5">
    <source>
        <dbReference type="EMBL" id="KZV58056.1"/>
    </source>
</evidence>
<feature type="coiled-coil region" evidence="2">
    <location>
        <begin position="195"/>
        <end position="256"/>
    </location>
</feature>
<name>A0A2Z7DJP4_9LAMI</name>
<keyword evidence="1" id="KW-0863">Zinc-finger</keyword>
<gene>
    <name evidence="5" type="ORF">F511_37475</name>
</gene>
<reference evidence="5 6" key="1">
    <citation type="journal article" date="2015" name="Proc. Natl. Acad. Sci. U.S.A.">
        <title>The resurrection genome of Boea hygrometrica: A blueprint for survival of dehydration.</title>
        <authorList>
            <person name="Xiao L."/>
            <person name="Yang G."/>
            <person name="Zhang L."/>
            <person name="Yang X."/>
            <person name="Zhao S."/>
            <person name="Ji Z."/>
            <person name="Zhou Q."/>
            <person name="Hu M."/>
            <person name="Wang Y."/>
            <person name="Chen M."/>
            <person name="Xu Y."/>
            <person name="Jin H."/>
            <person name="Xiao X."/>
            <person name="Hu G."/>
            <person name="Bao F."/>
            <person name="Hu Y."/>
            <person name="Wan P."/>
            <person name="Li L."/>
            <person name="Deng X."/>
            <person name="Kuang T."/>
            <person name="Xiang C."/>
            <person name="Zhu J.K."/>
            <person name="Oliver M.J."/>
            <person name="He Y."/>
        </authorList>
    </citation>
    <scope>NUCLEOTIDE SEQUENCE [LARGE SCALE GENOMIC DNA]</scope>
    <source>
        <strain evidence="6">cv. XS01</strain>
    </source>
</reference>
<evidence type="ECO:0000259" key="4">
    <source>
        <dbReference type="PROSITE" id="PS50158"/>
    </source>
</evidence>
<dbReference type="Proteomes" id="UP000250235">
    <property type="component" value="Unassembled WGS sequence"/>
</dbReference>
<feature type="domain" description="CCHC-type" evidence="4">
    <location>
        <begin position="36"/>
        <end position="50"/>
    </location>
</feature>
<protein>
    <recommendedName>
        <fullName evidence="4">CCHC-type domain-containing protein</fullName>
    </recommendedName>
</protein>
<feature type="region of interest" description="Disordered" evidence="3">
    <location>
        <begin position="56"/>
        <end position="147"/>
    </location>
</feature>
<proteinExistence type="predicted"/>
<evidence type="ECO:0000313" key="6">
    <source>
        <dbReference type="Proteomes" id="UP000250235"/>
    </source>
</evidence>
<feature type="compositionally biased region" description="Basic residues" evidence="3">
    <location>
        <begin position="318"/>
        <end position="330"/>
    </location>
</feature>
<keyword evidence="2" id="KW-0175">Coiled coil</keyword>
<keyword evidence="6" id="KW-1185">Reference proteome</keyword>
<dbReference type="InterPro" id="IPR001878">
    <property type="entry name" value="Znf_CCHC"/>
</dbReference>
<keyword evidence="1" id="KW-0479">Metal-binding</keyword>
<feature type="compositionally biased region" description="Low complexity" evidence="3">
    <location>
        <begin position="130"/>
        <end position="140"/>
    </location>
</feature>
<evidence type="ECO:0000256" key="3">
    <source>
        <dbReference type="SAM" id="MobiDB-lite"/>
    </source>
</evidence>
<sequence length="673" mass="76536">MSLFVKKFVKFMRRSFHPSSPYNNFNKNDKSVSDMKCFNCELPGHFAVECNRPKKDDRYKREAKSDDRYKKEERYKRNEETDERAVERSKERSKDRRMRIRSDKRSSHKNDHKVLMAEKSTKSWADTDSESSSSSSSSSDSEQEEVHCLMADQTSDDEVFDFSNIEFTREDLVQALNNMVHEYKTLSHTFEEIKAENASLKNSSAESSYDELEDTDSLKTELSKLRIENELLRSESSELKAEVEKLTEEMSSWTQSARAFHKLQEIQKNSSQSSHEGKDGISYQRPENPKPSWLKNRLDKDKAKAGSKSYVQHQPWRNSRKAKSGWRKTQSRRDLYGQHMKSKLNRSHCNYAQTLKDTYTGKTVKAVTVKAGSFDAVTTERFQMMTVIHFGLKVNWGKVLFNVLKDMVDKSQRKAKGFAAQIGVLLKGIPAIALGEGVPFPLAKILYMKTVNTYIATNTTIDAREEQGMVSEAIVKRKSKSTKKSSSADDTPVKVISEIAGSKKRVATEDNAPAIPKKRRTVKTKLSPSQESLDIVNVTQDVVPLQIVDPTPVAAAVNSPVPKQKSRKRRLVLPTGSDDEIMGPQELVKDTDEAAFKPTDEVDITIEQVLEETLKLVLVRKSTEDRALMKRRLPMILLSGWMILLPGTVSQRLLGQGLSQKLRVATVQWLSRT</sequence>
<keyword evidence="1" id="KW-0862">Zinc</keyword>
<organism evidence="5 6">
    <name type="scientific">Dorcoceras hygrometricum</name>
    <dbReference type="NCBI Taxonomy" id="472368"/>
    <lineage>
        <taxon>Eukaryota</taxon>
        <taxon>Viridiplantae</taxon>
        <taxon>Streptophyta</taxon>
        <taxon>Embryophyta</taxon>
        <taxon>Tracheophyta</taxon>
        <taxon>Spermatophyta</taxon>
        <taxon>Magnoliopsida</taxon>
        <taxon>eudicotyledons</taxon>
        <taxon>Gunneridae</taxon>
        <taxon>Pentapetalae</taxon>
        <taxon>asterids</taxon>
        <taxon>lamiids</taxon>
        <taxon>Lamiales</taxon>
        <taxon>Gesneriaceae</taxon>
        <taxon>Didymocarpoideae</taxon>
        <taxon>Trichosporeae</taxon>
        <taxon>Loxocarpinae</taxon>
        <taxon>Dorcoceras</taxon>
    </lineage>
</organism>
<dbReference type="GO" id="GO:0003676">
    <property type="term" value="F:nucleic acid binding"/>
    <property type="evidence" value="ECO:0007669"/>
    <property type="project" value="InterPro"/>
</dbReference>